<evidence type="ECO:0000313" key="3">
    <source>
        <dbReference type="WBParaSite" id="EgrG_002071800"/>
    </source>
</evidence>
<reference evidence="1 2" key="1">
    <citation type="journal article" date="2013" name="Nature">
        <title>The genomes of four tapeworm species reveal adaptations to parasitism.</title>
        <authorList>
            <person name="Tsai I.J."/>
            <person name="Zarowiecki M."/>
            <person name="Holroyd N."/>
            <person name="Garciarrubio A."/>
            <person name="Sanchez-Flores A."/>
            <person name="Brooks K.L."/>
            <person name="Tracey A."/>
            <person name="Bobes R.J."/>
            <person name="Fragoso G."/>
            <person name="Sciutto E."/>
            <person name="Aslett M."/>
            <person name="Beasley H."/>
            <person name="Bennett H.M."/>
            <person name="Cai J."/>
            <person name="Camicia F."/>
            <person name="Clark R."/>
            <person name="Cucher M."/>
            <person name="De Silva N."/>
            <person name="Day T.A."/>
            <person name="Deplazes P."/>
            <person name="Estrada K."/>
            <person name="Fernandez C."/>
            <person name="Holland P.W."/>
            <person name="Hou J."/>
            <person name="Hu S."/>
            <person name="Huckvale T."/>
            <person name="Hung S.S."/>
            <person name="Kamenetzky L."/>
            <person name="Keane J.A."/>
            <person name="Kiss F."/>
            <person name="Koziol U."/>
            <person name="Lambert O."/>
            <person name="Liu K."/>
            <person name="Luo X."/>
            <person name="Luo Y."/>
            <person name="Macchiaroli N."/>
            <person name="Nichol S."/>
            <person name="Paps J."/>
            <person name="Parkinson J."/>
            <person name="Pouchkina-Stantcheva N."/>
            <person name="Riddiford N."/>
            <person name="Rosenzvit M."/>
            <person name="Salinas G."/>
            <person name="Wasmuth J.D."/>
            <person name="Zamanian M."/>
            <person name="Zheng Y."/>
            <person name="Cai X."/>
            <person name="Soberon X."/>
            <person name="Olson P.D."/>
            <person name="Laclette J.P."/>
            <person name="Brehm K."/>
            <person name="Berriman M."/>
            <person name="Garciarrubio A."/>
            <person name="Bobes R.J."/>
            <person name="Fragoso G."/>
            <person name="Sanchez-Flores A."/>
            <person name="Estrada K."/>
            <person name="Cevallos M.A."/>
            <person name="Morett E."/>
            <person name="Gonzalez V."/>
            <person name="Portillo T."/>
            <person name="Ochoa-Leyva A."/>
            <person name="Jose M.V."/>
            <person name="Sciutto E."/>
            <person name="Landa A."/>
            <person name="Jimenez L."/>
            <person name="Valdes V."/>
            <person name="Carrero J.C."/>
            <person name="Larralde C."/>
            <person name="Morales-Montor J."/>
            <person name="Limon-Lason J."/>
            <person name="Soberon X."/>
            <person name="Laclette J.P."/>
        </authorList>
    </citation>
    <scope>NUCLEOTIDE SEQUENCE [LARGE SCALE GENOMIC DNA]</scope>
</reference>
<name>U6FU75_ECHGR</name>
<dbReference type="AlphaFoldDB" id="U6FU75"/>
<evidence type="ECO:0000313" key="1">
    <source>
        <dbReference type="EMBL" id="CDI70242.1"/>
    </source>
</evidence>
<accession>U6FU75</accession>
<dbReference type="Proteomes" id="UP000492820">
    <property type="component" value="Unassembled WGS sequence"/>
</dbReference>
<reference evidence="3" key="2">
    <citation type="submission" date="2020-10" db="UniProtKB">
        <authorList>
            <consortium name="WormBaseParasite"/>
        </authorList>
    </citation>
    <scope>IDENTIFICATION</scope>
</reference>
<proteinExistence type="predicted"/>
<protein>
    <submittedName>
        <fullName evidence="1 3">Uncharacterized protein</fullName>
    </submittedName>
</protein>
<sequence>MPKSCVSWDCEVDSGLFDTTHDVFVGLRFQQSTEVISRHKAVSQLVMSPKCMACQDNMRERSEEQQIGVLTTLSSPVGVWYARPICLPFITTF</sequence>
<dbReference type="EMBL" id="CBLN010004595">
    <property type="protein sequence ID" value="CDI70242.1"/>
    <property type="molecule type" value="Genomic_DNA"/>
</dbReference>
<evidence type="ECO:0000313" key="2">
    <source>
        <dbReference type="Proteomes" id="UP000492820"/>
    </source>
</evidence>
<gene>
    <name evidence="1" type="ORF">EgrG_002071800</name>
</gene>
<dbReference type="WBParaSite" id="EgrG_002071800">
    <property type="protein sequence ID" value="EgrG_002071800"/>
    <property type="gene ID" value="EgrG_002071800"/>
</dbReference>
<organism evidence="1">
    <name type="scientific">Echinococcus granulosus</name>
    <name type="common">Hydatid tapeworm</name>
    <dbReference type="NCBI Taxonomy" id="6210"/>
    <lineage>
        <taxon>Eukaryota</taxon>
        <taxon>Metazoa</taxon>
        <taxon>Spiralia</taxon>
        <taxon>Lophotrochozoa</taxon>
        <taxon>Platyhelminthes</taxon>
        <taxon>Cestoda</taxon>
        <taxon>Eucestoda</taxon>
        <taxon>Cyclophyllidea</taxon>
        <taxon>Taeniidae</taxon>
        <taxon>Echinococcus</taxon>
        <taxon>Echinococcus granulosus group</taxon>
    </lineage>
</organism>